<feature type="coiled-coil region" evidence="1">
    <location>
        <begin position="122"/>
        <end position="163"/>
    </location>
</feature>
<proteinExistence type="predicted"/>
<dbReference type="GeneID" id="25565033"/>
<sequence length="255" mass="26408">MFNIPNEEVFAMCVDFCIQAEAAGGGDDGHTTGRKLDVDALVAASPKERAERLAAASPGALAAVVAAAIDALDRNRINAARKILAAEEDARAAAVDETGERAALEARARAAESAAATARLAAREAVEEAEASNRQVRKLVRDMREMAAQGVAAQARIDALEEQVGILAAAAPPWFQLPASPSAQRDGASSSRVVRLESPKAAGTGGGPTLTDHLNHKLLASMLESDAAARWGRDDDGDGDGDGDGDDSDSSDWDP</sequence>
<name>A0A0L0DE85_THETB</name>
<evidence type="ECO:0000313" key="3">
    <source>
        <dbReference type="EMBL" id="KNC49628.1"/>
    </source>
</evidence>
<gene>
    <name evidence="3" type="ORF">AMSG_05672</name>
</gene>
<feature type="compositionally biased region" description="Acidic residues" evidence="2">
    <location>
        <begin position="235"/>
        <end position="255"/>
    </location>
</feature>
<reference evidence="3 4" key="1">
    <citation type="submission" date="2010-05" db="EMBL/GenBank/DDBJ databases">
        <title>The Genome Sequence of Thecamonas trahens ATCC 50062.</title>
        <authorList>
            <consortium name="The Broad Institute Genome Sequencing Platform"/>
            <person name="Russ C."/>
            <person name="Cuomo C."/>
            <person name="Shea T."/>
            <person name="Young S.K."/>
            <person name="Zeng Q."/>
            <person name="Koehrsen M."/>
            <person name="Haas B."/>
            <person name="Borodovsky M."/>
            <person name="Guigo R."/>
            <person name="Alvarado L."/>
            <person name="Berlin A."/>
            <person name="Bochicchio J."/>
            <person name="Borenstein D."/>
            <person name="Chapman S."/>
            <person name="Chen Z."/>
            <person name="Freedman E."/>
            <person name="Gellesch M."/>
            <person name="Goldberg J."/>
            <person name="Griggs A."/>
            <person name="Gujja S."/>
            <person name="Heilman E."/>
            <person name="Heiman D."/>
            <person name="Hepburn T."/>
            <person name="Howarth C."/>
            <person name="Jen D."/>
            <person name="Larson L."/>
            <person name="Mehta T."/>
            <person name="Park D."/>
            <person name="Pearson M."/>
            <person name="Roberts A."/>
            <person name="Saif S."/>
            <person name="Shenoy N."/>
            <person name="Sisk P."/>
            <person name="Stolte C."/>
            <person name="Sykes S."/>
            <person name="Thomson T."/>
            <person name="Walk T."/>
            <person name="White J."/>
            <person name="Yandava C."/>
            <person name="Burger G."/>
            <person name="Gray M.W."/>
            <person name="Holland P.W.H."/>
            <person name="King N."/>
            <person name="Lang F.B.F."/>
            <person name="Roger A.J."/>
            <person name="Ruiz-Trillo I."/>
            <person name="Lander E."/>
            <person name="Nusbaum C."/>
        </authorList>
    </citation>
    <scope>NUCLEOTIDE SEQUENCE [LARGE SCALE GENOMIC DNA]</scope>
    <source>
        <strain evidence="3 4">ATCC 50062</strain>
    </source>
</reference>
<feature type="region of interest" description="Disordered" evidence="2">
    <location>
        <begin position="178"/>
        <end position="217"/>
    </location>
</feature>
<keyword evidence="1" id="KW-0175">Coiled coil</keyword>
<dbReference type="AlphaFoldDB" id="A0A0L0DE85"/>
<evidence type="ECO:0000256" key="1">
    <source>
        <dbReference type="SAM" id="Coils"/>
    </source>
</evidence>
<evidence type="ECO:0000313" key="4">
    <source>
        <dbReference type="Proteomes" id="UP000054408"/>
    </source>
</evidence>
<dbReference type="RefSeq" id="XP_013757733.1">
    <property type="nucleotide sequence ID" value="XM_013902279.1"/>
</dbReference>
<organism evidence="3 4">
    <name type="scientific">Thecamonas trahens ATCC 50062</name>
    <dbReference type="NCBI Taxonomy" id="461836"/>
    <lineage>
        <taxon>Eukaryota</taxon>
        <taxon>Apusozoa</taxon>
        <taxon>Apusomonadida</taxon>
        <taxon>Apusomonadidae</taxon>
        <taxon>Thecamonas</taxon>
    </lineage>
</organism>
<keyword evidence="4" id="KW-1185">Reference proteome</keyword>
<evidence type="ECO:0000256" key="2">
    <source>
        <dbReference type="SAM" id="MobiDB-lite"/>
    </source>
</evidence>
<protein>
    <submittedName>
        <fullName evidence="3">Uncharacterized protein</fullName>
    </submittedName>
</protein>
<accession>A0A0L0DE85</accession>
<feature type="compositionally biased region" description="Polar residues" evidence="2">
    <location>
        <begin position="179"/>
        <end position="192"/>
    </location>
</feature>
<dbReference type="Proteomes" id="UP000054408">
    <property type="component" value="Unassembled WGS sequence"/>
</dbReference>
<feature type="region of interest" description="Disordered" evidence="2">
    <location>
        <begin position="229"/>
        <end position="255"/>
    </location>
</feature>
<dbReference type="EMBL" id="GL349456">
    <property type="protein sequence ID" value="KNC49628.1"/>
    <property type="molecule type" value="Genomic_DNA"/>
</dbReference>